<dbReference type="GO" id="GO:0030170">
    <property type="term" value="F:pyridoxal phosphate binding"/>
    <property type="evidence" value="ECO:0007669"/>
    <property type="project" value="TreeGrafter"/>
</dbReference>
<comment type="similarity">
    <text evidence="1">Belongs to the Orn/Lys/Arg decarboxylase class-I family.</text>
</comment>
<evidence type="ECO:0000256" key="4">
    <source>
        <dbReference type="ARBA" id="ARBA00023239"/>
    </source>
</evidence>
<dbReference type="InterPro" id="IPR015421">
    <property type="entry name" value="PyrdxlP-dep_Trfase_major"/>
</dbReference>
<dbReference type="Gene3D" id="3.90.1150.10">
    <property type="entry name" value="Aspartate Aminotransferase, domain 1"/>
    <property type="match status" value="1"/>
</dbReference>
<keyword evidence="2" id="KW-0210">Decarboxylase</keyword>
<evidence type="ECO:0000313" key="8">
    <source>
        <dbReference type="Proteomes" id="UP000614287"/>
    </source>
</evidence>
<dbReference type="Gene3D" id="3.40.640.10">
    <property type="entry name" value="Type I PLP-dependent aspartate aminotransferase-like (Major domain)"/>
    <property type="match status" value="1"/>
</dbReference>
<keyword evidence="4" id="KW-0456">Lyase</keyword>
<dbReference type="PANTHER" id="PTHR45229:SF3">
    <property type="entry name" value="BIODEGRADATIVE ARGININE DECARBOXYLASE"/>
    <property type="match status" value="1"/>
</dbReference>
<dbReference type="InterPro" id="IPR005308">
    <property type="entry name" value="OKR_de-COase_N"/>
</dbReference>
<name>A0A8J3FZG4_9BURK</name>
<dbReference type="PANTHER" id="PTHR45229">
    <property type="entry name" value="CONSTITUTIVE ORNITHINE DECARBOXYLASE"/>
    <property type="match status" value="1"/>
</dbReference>
<accession>A0A8J3FZG4</accession>
<dbReference type="Pfam" id="PF01276">
    <property type="entry name" value="OKR_DC_1"/>
    <property type="match status" value="1"/>
</dbReference>
<keyword evidence="3 5" id="KW-0663">Pyridoxal phosphate</keyword>
<dbReference type="Gene3D" id="3.90.100.10">
    <property type="entry name" value="Orn/Lys/Arg decarboxylase, C-terminal domain"/>
    <property type="match status" value="1"/>
</dbReference>
<dbReference type="GO" id="GO:0006527">
    <property type="term" value="P:L-arginine catabolic process"/>
    <property type="evidence" value="ECO:0007669"/>
    <property type="project" value="TreeGrafter"/>
</dbReference>
<dbReference type="Proteomes" id="UP000614287">
    <property type="component" value="Unassembled WGS sequence"/>
</dbReference>
<sequence>MKFNFPVIIVDQDFRSDNLSGSGMRDLAEAIEKEGTNIIVATHTNDFLGLAQQAAKACAFIVSVDEPEEGEPQEMSEQAISNLRRLVTAIRQRNADVPLFLYGRTHTSRHLPADILREMHGFIHMFEDTNEFIARHVLREARLYLDSLYPPFFRKLVDYAQNSSYSWHVPGHSGGVAFLKSPVGQLFHQFFGENLLRADVCNAVEDLGQPLLHSGPVFESEQNAARIFRADHCFFVTNGTSTSNKMVWHANIAPGDVVVVDRNCHKSNLHAIIMTGASPVFLRPTRNKYGIIGPIPQSEFTIEAIQAKIDANPLIENKSIKPKLLVLTQCTYDGVMYNAQKIKKMLDGHIDVLLFDEAWQPHASFHPFYENYYAINGEAGRTTYSTTFVTQSTHKLLAALSQASQVLVQDAKEKPLDRHNFNEAYLMHASTSPQYSIVASCDVAAAMMEGVGGVALTNDSLNEALDFRHAMRKIGQEYGETPNPWWFSVWEPPVLPEHGIGTQADWMLKSDEEWHGFGAIEPDMNILDPIKTTILMPGLNVDGSFDEAGIPAALVANYLADYGLIIEKVGLYSLFVIFTIGITKGRWNSLVTELQQFKDLYDSNQPLVKVFPDFVKDYPCYAKMGMKDLAQAIHETYKKHNIAHIQHDMYIAPVTPVLKPSKAWSHSVSRNTERVNVRDLTTDHVTASLVTPYPPGIPLLIPGEQFNQEVIDYLRFALEFNSQFPGFEQDVHGLVKEKVDGVLQYYVDCVKLA</sequence>
<reference evidence="7" key="2">
    <citation type="submission" date="2020-09" db="EMBL/GenBank/DDBJ databases">
        <authorList>
            <person name="Sun Q."/>
            <person name="Kim S."/>
        </authorList>
    </citation>
    <scope>NUCLEOTIDE SEQUENCE</scope>
    <source>
        <strain evidence="7">KCTC 32501</strain>
    </source>
</reference>
<reference evidence="7" key="1">
    <citation type="journal article" date="2014" name="Int. J. Syst. Evol. Microbiol.">
        <title>Complete genome sequence of Corynebacterium casei LMG S-19264T (=DSM 44701T), isolated from a smear-ripened cheese.</title>
        <authorList>
            <consortium name="US DOE Joint Genome Institute (JGI-PGF)"/>
            <person name="Walter F."/>
            <person name="Albersmeier A."/>
            <person name="Kalinowski J."/>
            <person name="Ruckert C."/>
        </authorList>
    </citation>
    <scope>NUCLEOTIDE SEQUENCE</scope>
    <source>
        <strain evidence="7">KCTC 32501</strain>
    </source>
</reference>
<dbReference type="InterPro" id="IPR011193">
    <property type="entry name" value="Orn/lys/arg_de-COase"/>
</dbReference>
<feature type="domain" description="Orn/Lys/Arg decarboxylases family 1 pyridoxal-P attachment site" evidence="6">
    <location>
        <begin position="390"/>
        <end position="404"/>
    </location>
</feature>
<dbReference type="GO" id="GO:0008792">
    <property type="term" value="F:arginine decarboxylase activity"/>
    <property type="evidence" value="ECO:0007669"/>
    <property type="project" value="TreeGrafter"/>
</dbReference>
<evidence type="ECO:0000256" key="5">
    <source>
        <dbReference type="PIRSR" id="PIRSR009393-1"/>
    </source>
</evidence>
<dbReference type="RefSeq" id="WP_189493209.1">
    <property type="nucleotide sequence ID" value="NZ_BMZG01000006.1"/>
</dbReference>
<evidence type="ECO:0000259" key="6">
    <source>
        <dbReference type="PROSITE" id="PS00703"/>
    </source>
</evidence>
<evidence type="ECO:0000313" key="7">
    <source>
        <dbReference type="EMBL" id="GHA73895.1"/>
    </source>
</evidence>
<dbReference type="InterPro" id="IPR015424">
    <property type="entry name" value="PyrdxlP-dep_Trfase"/>
</dbReference>
<dbReference type="EMBL" id="BMZG01000006">
    <property type="protein sequence ID" value="GHA73895.1"/>
    <property type="molecule type" value="Genomic_DNA"/>
</dbReference>
<dbReference type="Pfam" id="PF03709">
    <property type="entry name" value="OKR_DC_1_N"/>
    <property type="match status" value="1"/>
</dbReference>
<proteinExistence type="inferred from homology"/>
<protein>
    <submittedName>
        <fullName evidence="7">Ornithine decarboxylase</fullName>
    </submittedName>
</protein>
<dbReference type="SUPFAM" id="SSF55904">
    <property type="entry name" value="Ornithine decarboxylase C-terminal domain"/>
    <property type="match status" value="1"/>
</dbReference>
<dbReference type="SUPFAM" id="SSF53383">
    <property type="entry name" value="PLP-dependent transferases"/>
    <property type="match status" value="1"/>
</dbReference>
<dbReference type="InterPro" id="IPR036633">
    <property type="entry name" value="Prn/Lys/Arg_de-COase_C_sf"/>
</dbReference>
<dbReference type="GO" id="GO:0005829">
    <property type="term" value="C:cytosol"/>
    <property type="evidence" value="ECO:0007669"/>
    <property type="project" value="TreeGrafter"/>
</dbReference>
<dbReference type="Gene3D" id="3.40.50.2300">
    <property type="match status" value="1"/>
</dbReference>
<evidence type="ECO:0000256" key="3">
    <source>
        <dbReference type="ARBA" id="ARBA00022898"/>
    </source>
</evidence>
<comment type="caution">
    <text evidence="7">The sequence shown here is derived from an EMBL/GenBank/DDBJ whole genome shotgun (WGS) entry which is preliminary data.</text>
</comment>
<keyword evidence="8" id="KW-1185">Reference proteome</keyword>
<feature type="modified residue" description="N6-(pyridoxal phosphate)lysine" evidence="5">
    <location>
        <position position="395"/>
    </location>
</feature>
<evidence type="ECO:0000256" key="1">
    <source>
        <dbReference type="ARBA" id="ARBA00010671"/>
    </source>
</evidence>
<organism evidence="7 8">
    <name type="scientific">Formosimonas limnophila</name>
    <dbReference type="NCBI Taxonomy" id="1384487"/>
    <lineage>
        <taxon>Bacteria</taxon>
        <taxon>Pseudomonadati</taxon>
        <taxon>Pseudomonadota</taxon>
        <taxon>Betaproteobacteria</taxon>
        <taxon>Burkholderiales</taxon>
        <taxon>Burkholderiaceae</taxon>
        <taxon>Formosimonas</taxon>
    </lineage>
</organism>
<dbReference type="Pfam" id="PF03711">
    <property type="entry name" value="OKR_DC_1_C"/>
    <property type="match status" value="1"/>
</dbReference>
<dbReference type="PROSITE" id="PS00703">
    <property type="entry name" value="OKR_DC_1"/>
    <property type="match status" value="1"/>
</dbReference>
<dbReference type="AlphaFoldDB" id="A0A8J3FZG4"/>
<evidence type="ECO:0000256" key="2">
    <source>
        <dbReference type="ARBA" id="ARBA00022793"/>
    </source>
</evidence>
<dbReference type="InterPro" id="IPR015422">
    <property type="entry name" value="PyrdxlP-dep_Trfase_small"/>
</dbReference>
<dbReference type="FunFam" id="3.40.640.10:FF:000008">
    <property type="entry name" value="Lysine decarboxylase, inducible"/>
    <property type="match status" value="1"/>
</dbReference>
<dbReference type="InterPro" id="IPR008286">
    <property type="entry name" value="Prn/Lys/Arg_de-COase_C"/>
</dbReference>
<dbReference type="PIRSF" id="PIRSF009393">
    <property type="entry name" value="Orn_decarb"/>
    <property type="match status" value="1"/>
</dbReference>
<dbReference type="InterPro" id="IPR000310">
    <property type="entry name" value="Orn/Lys/Arg_deCO2ase_major_dom"/>
</dbReference>
<gene>
    <name evidence="7" type="ORF">GCM10009007_13820</name>
</gene>